<keyword evidence="5 7" id="KW-1133">Transmembrane helix</keyword>
<feature type="domain" description="Mce/MlaD" evidence="8">
    <location>
        <begin position="751"/>
        <end position="829"/>
    </location>
</feature>
<dbReference type="OrthoDB" id="9806984at2"/>
<accession>A0A1T0AWP6</accession>
<dbReference type="Pfam" id="PF02470">
    <property type="entry name" value="MlaD"/>
    <property type="match status" value="4"/>
</dbReference>
<reference evidence="9 10" key="1">
    <citation type="submission" date="2017-02" db="EMBL/GenBank/DDBJ databases">
        <title>Draft genome sequence of Haemophilus felis CCUG 31170 type strain.</title>
        <authorList>
            <person name="Engstrom-Jakobsson H."/>
            <person name="Salva-Serra F."/>
            <person name="Thorell K."/>
            <person name="Gonzales-Siles L."/>
            <person name="Karlsson R."/>
            <person name="Boulund F."/>
            <person name="Engstrand L."/>
            <person name="Kristiansson E."/>
            <person name="Moore E."/>
        </authorList>
    </citation>
    <scope>NUCLEOTIDE SEQUENCE [LARGE SCALE GENOMIC DNA]</scope>
    <source>
        <strain evidence="9 10">CCUG 31170</strain>
    </source>
</reference>
<evidence type="ECO:0000256" key="6">
    <source>
        <dbReference type="ARBA" id="ARBA00023136"/>
    </source>
</evidence>
<feature type="domain" description="Mce/MlaD" evidence="8">
    <location>
        <begin position="52"/>
        <end position="143"/>
    </location>
</feature>
<dbReference type="EMBL" id="MUYB01000040">
    <property type="protein sequence ID" value="OOS02112.1"/>
    <property type="molecule type" value="Genomic_DNA"/>
</dbReference>
<feature type="domain" description="Mce/MlaD" evidence="8">
    <location>
        <begin position="169"/>
        <end position="226"/>
    </location>
</feature>
<evidence type="ECO:0000259" key="8">
    <source>
        <dbReference type="Pfam" id="PF02470"/>
    </source>
</evidence>
<proteinExistence type="predicted"/>
<evidence type="ECO:0000256" key="4">
    <source>
        <dbReference type="ARBA" id="ARBA00022692"/>
    </source>
</evidence>
<organism evidence="9 10">
    <name type="scientific">[Haemophilus] felis</name>
    <dbReference type="NCBI Taxonomy" id="123822"/>
    <lineage>
        <taxon>Bacteria</taxon>
        <taxon>Pseudomonadati</taxon>
        <taxon>Pseudomonadota</taxon>
        <taxon>Gammaproteobacteria</taxon>
        <taxon>Pasteurellales</taxon>
        <taxon>Pasteurellaceae</taxon>
    </lineage>
</organism>
<evidence type="ECO:0000256" key="7">
    <source>
        <dbReference type="SAM" id="Phobius"/>
    </source>
</evidence>
<keyword evidence="3" id="KW-0997">Cell inner membrane</keyword>
<dbReference type="STRING" id="123822.B0188_09110"/>
<evidence type="ECO:0000256" key="2">
    <source>
        <dbReference type="ARBA" id="ARBA00022475"/>
    </source>
</evidence>
<evidence type="ECO:0000256" key="5">
    <source>
        <dbReference type="ARBA" id="ARBA00022989"/>
    </source>
</evidence>
<evidence type="ECO:0000256" key="1">
    <source>
        <dbReference type="ARBA" id="ARBA00004533"/>
    </source>
</evidence>
<dbReference type="PANTHER" id="PTHR30462:SF0">
    <property type="entry name" value="INTERMEMBRANE TRANSPORT PROTEIN YEBT"/>
    <property type="match status" value="1"/>
</dbReference>
<dbReference type="InterPro" id="IPR003399">
    <property type="entry name" value="Mce/MlaD"/>
</dbReference>
<dbReference type="GO" id="GO:0005886">
    <property type="term" value="C:plasma membrane"/>
    <property type="evidence" value="ECO:0007669"/>
    <property type="project" value="UniProtKB-SubCell"/>
</dbReference>
<evidence type="ECO:0000313" key="10">
    <source>
        <dbReference type="Proteomes" id="UP000190023"/>
    </source>
</evidence>
<dbReference type="AlphaFoldDB" id="A0A1T0AWP6"/>
<sequence>MTTQQDNSIQKIYPSAKANIKKTKRISPFWLLPFIALCIGAVLFFQIIQEQGTSIKITFQNGNGLIAGKTQIRYQGLQIGVVKKVNFTQDLKFVEVSANIYPEAKKLLRENTKFWIVKPTASLAGISGIDALVSGNYITLQPGDGSYEDEFVAQTEGPITQVNDGDLLIHLVSDDLGSISIGASVYFKKLPVGKISSYRFINNGQKVEIDLLIDKTYAQFVKKESYFWNISGLNANVGINGININLDSLNALVQGAVAFDSPDNSEHAQSGDKFTLFANYQAAQRGAEIRLALPKTINLQEGQAELYYKNRSIGVLSRVISKEESSHNEGILLVDPNLIHLFNTHSHIVLRNKNLNLRNLSNISNLLKGEYLELISGNGEAKKDFTLLKENELLLQQPNTLVLYLKAPKTYGINEGQGIYYNDVYIGQVIEQHLDIEGVTFKIGIAEKYKHLIRQDTQFIADSNLDVKLDTNGLEINVNAPDKWLRGGIRVITGKKNAPHTHETYPLFKDLYHAEAGITNDELRPTLTLTSKTHPNLDKNALVLYQGYEVGKVLSLRPTSKQFEIDVYIYPKHQHLLADTSQFWIESAAKIDISTKGISIEAQPFNKILRGAISFDKTDTPRNNILYESELKAKSTGKQLTLITDNAKNLSKGTALRYLGLDVGEIDEIQLNKNNQEIIIKALIHLDYMKLIAKEGSEFKLITPQLGITGVENLDSVLQPYIEVVPGNGKLKNQFRLQKSTTSIDYSTGLALVLETTDASNITQGAPVLYRGIEVGLITKRELNKLGDRVFVHIVIERKYQHLVRKNTEFWISSGYDVNIGLSGAEIRTGSMEQLLKGGISFSTPESKIIEAPAKAGQHFLLQSKKPTQAEKWGSGALQ</sequence>
<comment type="subcellular location">
    <subcellularLocation>
        <location evidence="1">Cell inner membrane</location>
    </subcellularLocation>
</comment>
<keyword evidence="6 7" id="KW-0472">Membrane</keyword>
<keyword evidence="4 7" id="KW-0812">Transmembrane</keyword>
<protein>
    <recommendedName>
        <fullName evidence="8">Mce/MlaD domain-containing protein</fullName>
    </recommendedName>
</protein>
<gene>
    <name evidence="9" type="ORF">B0188_09110</name>
</gene>
<dbReference type="InterPro" id="IPR051800">
    <property type="entry name" value="PqiA-PqiB_transport"/>
</dbReference>
<dbReference type="Proteomes" id="UP000190023">
    <property type="component" value="Unassembled WGS sequence"/>
</dbReference>
<comment type="caution">
    <text evidence="9">The sequence shown here is derived from an EMBL/GenBank/DDBJ whole genome shotgun (WGS) entry which is preliminary data.</text>
</comment>
<feature type="domain" description="Mce/MlaD" evidence="8">
    <location>
        <begin position="637"/>
        <end position="727"/>
    </location>
</feature>
<evidence type="ECO:0000313" key="9">
    <source>
        <dbReference type="EMBL" id="OOS02112.1"/>
    </source>
</evidence>
<evidence type="ECO:0000256" key="3">
    <source>
        <dbReference type="ARBA" id="ARBA00022519"/>
    </source>
</evidence>
<keyword evidence="2" id="KW-1003">Cell membrane</keyword>
<keyword evidence="10" id="KW-1185">Reference proteome</keyword>
<dbReference type="PANTHER" id="PTHR30462">
    <property type="entry name" value="INTERMEMBRANE TRANSPORT PROTEIN PQIB-RELATED"/>
    <property type="match status" value="1"/>
</dbReference>
<name>A0A1T0AWP6_9PAST</name>
<feature type="transmembrane region" description="Helical" evidence="7">
    <location>
        <begin position="29"/>
        <end position="48"/>
    </location>
</feature>